<name>A0A2X0IL21_9ACTN</name>
<gene>
    <name evidence="1" type="ORF">DN069_19270</name>
</gene>
<comment type="caution">
    <text evidence="1">The sequence shown here is derived from an EMBL/GenBank/DDBJ whole genome shotgun (WGS) entry which is preliminary data.</text>
</comment>
<sequence>MLARDVRYLLQSYIQARRDGYARARTDIAAIMTASLGRRDDGSWVHPDQIPDIPYTTLDEYLKVHAQEAERLKQLLAQVQVVEDALTGVRWIP</sequence>
<reference evidence="1 2" key="1">
    <citation type="submission" date="2018-06" db="EMBL/GenBank/DDBJ databases">
        <title>Streptacidiphilus pinicola sp. nov., isolated from pine grove soil.</title>
        <authorList>
            <person name="Roh S.G."/>
            <person name="Park S."/>
            <person name="Kim M.-K."/>
            <person name="Yun B.-R."/>
            <person name="Park J."/>
            <person name="Kim M.J."/>
            <person name="Kim Y.S."/>
            <person name="Kim S.B."/>
        </authorList>
    </citation>
    <scope>NUCLEOTIDE SEQUENCE [LARGE SCALE GENOMIC DNA]</scope>
    <source>
        <strain evidence="1 2">MMS16-CNU450</strain>
    </source>
</reference>
<dbReference type="AlphaFoldDB" id="A0A2X0IL21"/>
<evidence type="ECO:0000313" key="2">
    <source>
        <dbReference type="Proteomes" id="UP000248889"/>
    </source>
</evidence>
<dbReference type="EMBL" id="QKYN01000073">
    <property type="protein sequence ID" value="RAG84041.1"/>
    <property type="molecule type" value="Genomic_DNA"/>
</dbReference>
<protein>
    <submittedName>
        <fullName evidence="1">Uncharacterized protein</fullName>
    </submittedName>
</protein>
<dbReference type="Proteomes" id="UP000248889">
    <property type="component" value="Unassembled WGS sequence"/>
</dbReference>
<dbReference type="OrthoDB" id="4244911at2"/>
<evidence type="ECO:0000313" key="1">
    <source>
        <dbReference type="EMBL" id="RAG84041.1"/>
    </source>
</evidence>
<dbReference type="RefSeq" id="WP_111502423.1">
    <property type="nucleotide sequence ID" value="NZ_QKYN01000073.1"/>
</dbReference>
<organism evidence="1 2">
    <name type="scientific">Streptacidiphilus pinicola</name>
    <dbReference type="NCBI Taxonomy" id="2219663"/>
    <lineage>
        <taxon>Bacteria</taxon>
        <taxon>Bacillati</taxon>
        <taxon>Actinomycetota</taxon>
        <taxon>Actinomycetes</taxon>
        <taxon>Kitasatosporales</taxon>
        <taxon>Streptomycetaceae</taxon>
        <taxon>Streptacidiphilus</taxon>
    </lineage>
</organism>
<accession>A0A2X0IL21</accession>
<proteinExistence type="predicted"/>
<keyword evidence="2" id="KW-1185">Reference proteome</keyword>